<dbReference type="PANTHER" id="PTHR46746">
    <property type="entry name" value="KILLER CELL LECTIN-LIKE RECEPTOR SUBFAMILY F MEMBER 2"/>
    <property type="match status" value="1"/>
</dbReference>
<keyword evidence="1" id="KW-0430">Lectin</keyword>
<gene>
    <name evidence="6" type="ORF">AAFF_G00038520</name>
</gene>
<organism evidence="6 7">
    <name type="scientific">Aldrovandia affinis</name>
    <dbReference type="NCBI Taxonomy" id="143900"/>
    <lineage>
        <taxon>Eukaryota</taxon>
        <taxon>Metazoa</taxon>
        <taxon>Chordata</taxon>
        <taxon>Craniata</taxon>
        <taxon>Vertebrata</taxon>
        <taxon>Euteleostomi</taxon>
        <taxon>Actinopterygii</taxon>
        <taxon>Neopterygii</taxon>
        <taxon>Teleostei</taxon>
        <taxon>Notacanthiformes</taxon>
        <taxon>Halosauridae</taxon>
        <taxon>Aldrovandia</taxon>
    </lineage>
</organism>
<dbReference type="AlphaFoldDB" id="A0AAD7T590"/>
<evidence type="ECO:0000256" key="1">
    <source>
        <dbReference type="ARBA" id="ARBA00022734"/>
    </source>
</evidence>
<feature type="region of interest" description="Disordered" evidence="3">
    <location>
        <begin position="25"/>
        <end position="47"/>
    </location>
</feature>
<dbReference type="GO" id="GO:0030246">
    <property type="term" value="F:carbohydrate binding"/>
    <property type="evidence" value="ECO:0007669"/>
    <property type="project" value="UniProtKB-KW"/>
</dbReference>
<evidence type="ECO:0000313" key="7">
    <source>
        <dbReference type="Proteomes" id="UP001221898"/>
    </source>
</evidence>
<keyword evidence="4" id="KW-0472">Membrane</keyword>
<name>A0AAD7T590_9TELE</name>
<dbReference type="Pfam" id="PF00059">
    <property type="entry name" value="Lectin_C"/>
    <property type="match status" value="1"/>
</dbReference>
<dbReference type="Proteomes" id="UP001221898">
    <property type="component" value="Unassembled WGS sequence"/>
</dbReference>
<evidence type="ECO:0000313" key="6">
    <source>
        <dbReference type="EMBL" id="KAJ8414650.1"/>
    </source>
</evidence>
<evidence type="ECO:0000259" key="5">
    <source>
        <dbReference type="PROSITE" id="PS50041"/>
    </source>
</evidence>
<dbReference type="InterPro" id="IPR016187">
    <property type="entry name" value="CTDL_fold"/>
</dbReference>
<protein>
    <recommendedName>
        <fullName evidence="5">C-type lectin domain-containing protein</fullName>
    </recommendedName>
</protein>
<dbReference type="PANTHER" id="PTHR46746:SF9">
    <property type="entry name" value="CD209 ANTIGEN-LIKE PROTEIN C-LIKE"/>
    <property type="match status" value="1"/>
</dbReference>
<reference evidence="6" key="1">
    <citation type="journal article" date="2023" name="Science">
        <title>Genome structures resolve the early diversification of teleost fishes.</title>
        <authorList>
            <person name="Parey E."/>
            <person name="Louis A."/>
            <person name="Montfort J."/>
            <person name="Bouchez O."/>
            <person name="Roques C."/>
            <person name="Iampietro C."/>
            <person name="Lluch J."/>
            <person name="Castinel A."/>
            <person name="Donnadieu C."/>
            <person name="Desvignes T."/>
            <person name="Floi Bucao C."/>
            <person name="Jouanno E."/>
            <person name="Wen M."/>
            <person name="Mejri S."/>
            <person name="Dirks R."/>
            <person name="Jansen H."/>
            <person name="Henkel C."/>
            <person name="Chen W.J."/>
            <person name="Zahm M."/>
            <person name="Cabau C."/>
            <person name="Klopp C."/>
            <person name="Thompson A.W."/>
            <person name="Robinson-Rechavi M."/>
            <person name="Braasch I."/>
            <person name="Lecointre G."/>
            <person name="Bobe J."/>
            <person name="Postlethwait J.H."/>
            <person name="Berthelot C."/>
            <person name="Roest Crollius H."/>
            <person name="Guiguen Y."/>
        </authorList>
    </citation>
    <scope>NUCLEOTIDE SEQUENCE</scope>
    <source>
        <strain evidence="6">NC1722</strain>
    </source>
</reference>
<dbReference type="CDD" id="cd03590">
    <property type="entry name" value="CLECT_DC-SIGN_like"/>
    <property type="match status" value="1"/>
</dbReference>
<keyword evidence="7" id="KW-1185">Reference proteome</keyword>
<evidence type="ECO:0000256" key="4">
    <source>
        <dbReference type="SAM" id="Phobius"/>
    </source>
</evidence>
<comment type="caution">
    <text evidence="6">The sequence shown here is derived from an EMBL/GenBank/DDBJ whole genome shotgun (WGS) entry which is preliminary data.</text>
</comment>
<dbReference type="InterPro" id="IPR051379">
    <property type="entry name" value="C-type_Lectin_Receptor_IMM"/>
</dbReference>
<dbReference type="SUPFAM" id="SSF56436">
    <property type="entry name" value="C-type lectin-like"/>
    <property type="match status" value="1"/>
</dbReference>
<dbReference type="PROSITE" id="PS50041">
    <property type="entry name" value="C_TYPE_LECTIN_2"/>
    <property type="match status" value="1"/>
</dbReference>
<dbReference type="InterPro" id="IPR033989">
    <property type="entry name" value="CD209-like_CTLD"/>
</dbReference>
<keyword evidence="4" id="KW-0812">Transmembrane</keyword>
<dbReference type="EMBL" id="JAINUG010000012">
    <property type="protein sequence ID" value="KAJ8414650.1"/>
    <property type="molecule type" value="Genomic_DNA"/>
</dbReference>
<proteinExistence type="predicted"/>
<evidence type="ECO:0000256" key="3">
    <source>
        <dbReference type="SAM" id="MobiDB-lite"/>
    </source>
</evidence>
<dbReference type="InterPro" id="IPR018378">
    <property type="entry name" value="C-type_lectin_CS"/>
</dbReference>
<dbReference type="PROSITE" id="PS00615">
    <property type="entry name" value="C_TYPE_LECTIN_1"/>
    <property type="match status" value="1"/>
</dbReference>
<evidence type="ECO:0000256" key="2">
    <source>
        <dbReference type="ARBA" id="ARBA00023157"/>
    </source>
</evidence>
<feature type="transmembrane region" description="Helical" evidence="4">
    <location>
        <begin position="52"/>
        <end position="75"/>
    </location>
</feature>
<dbReference type="SMART" id="SM00034">
    <property type="entry name" value="CLECT"/>
    <property type="match status" value="1"/>
</dbReference>
<sequence length="267" mass="29919">MALQNSEGIYTGLAFQNQDVYSTVGQTSHNSPGAQHTVTTEKSGQSSHPYRLAGVCLGLLCALSLTVAIVLGVLLGSCSKEFRAIDSNWSNEKRKNEEDLDEKTTTFMGLLAKKFNFLDHYCPFISLKRVCRPCPWGWEQSHSKCYYFSTGTKSWDDSRNDCIKQGADLVVIDSEEEQEFISKHTKHPSWIGLSDSGTEGGWLWLDGTPLQNDKKFSGSGEPDYYELSYEEYEYSDCAVTLPGLNKWANKTCYSFQMSVCETEALLP</sequence>
<accession>A0AAD7T590</accession>
<dbReference type="InterPro" id="IPR001304">
    <property type="entry name" value="C-type_lectin-like"/>
</dbReference>
<keyword evidence="4" id="KW-1133">Transmembrane helix</keyword>
<feature type="domain" description="C-type lectin" evidence="5">
    <location>
        <begin position="141"/>
        <end position="261"/>
    </location>
</feature>
<dbReference type="InterPro" id="IPR016186">
    <property type="entry name" value="C-type_lectin-like/link_sf"/>
</dbReference>
<dbReference type="Gene3D" id="3.10.100.10">
    <property type="entry name" value="Mannose-Binding Protein A, subunit A"/>
    <property type="match status" value="1"/>
</dbReference>
<keyword evidence="2" id="KW-1015">Disulfide bond</keyword>